<proteinExistence type="predicted"/>
<organism evidence="1 2">
    <name type="scientific">Niabella ginsengisoli</name>
    <dbReference type="NCBI Taxonomy" id="522298"/>
    <lineage>
        <taxon>Bacteria</taxon>
        <taxon>Pseudomonadati</taxon>
        <taxon>Bacteroidota</taxon>
        <taxon>Chitinophagia</taxon>
        <taxon>Chitinophagales</taxon>
        <taxon>Chitinophagaceae</taxon>
        <taxon>Niabella</taxon>
    </lineage>
</organism>
<dbReference type="Proteomes" id="UP001202248">
    <property type="component" value="Unassembled WGS sequence"/>
</dbReference>
<protein>
    <submittedName>
        <fullName evidence="1">Uncharacterized protein</fullName>
    </submittedName>
</protein>
<evidence type="ECO:0000313" key="1">
    <source>
        <dbReference type="EMBL" id="MCH5597608.1"/>
    </source>
</evidence>
<accession>A0ABS9SGW8</accession>
<evidence type="ECO:0000313" key="2">
    <source>
        <dbReference type="Proteomes" id="UP001202248"/>
    </source>
</evidence>
<dbReference type="RefSeq" id="WP_240826986.1">
    <property type="nucleotide sequence ID" value="NZ_JAKWBL010000001.1"/>
</dbReference>
<name>A0ABS9SGW8_9BACT</name>
<keyword evidence="2" id="KW-1185">Reference proteome</keyword>
<sequence length="80" mass="9170">MEIENQYPIGKLELQDFSSAVKERALGDIRFLPNALEAAITNLVKRNCTHLIEKVVGRYTSWCIMWRIAISMLTQGLNFV</sequence>
<dbReference type="EMBL" id="JAKWBL010000001">
    <property type="protein sequence ID" value="MCH5597608.1"/>
    <property type="molecule type" value="Genomic_DNA"/>
</dbReference>
<reference evidence="1 2" key="1">
    <citation type="submission" date="2022-02" db="EMBL/GenBank/DDBJ databases">
        <authorList>
            <person name="Min J."/>
        </authorList>
    </citation>
    <scope>NUCLEOTIDE SEQUENCE [LARGE SCALE GENOMIC DNA]</scope>
    <source>
        <strain evidence="1 2">GR10-1</strain>
    </source>
</reference>
<gene>
    <name evidence="1" type="ORF">MKP09_06650</name>
</gene>
<comment type="caution">
    <text evidence="1">The sequence shown here is derived from an EMBL/GenBank/DDBJ whole genome shotgun (WGS) entry which is preliminary data.</text>
</comment>